<dbReference type="InterPro" id="IPR046849">
    <property type="entry name" value="E2_motif"/>
</dbReference>
<dbReference type="PROSITE" id="PS51375">
    <property type="entry name" value="PPR"/>
    <property type="match status" value="2"/>
</dbReference>
<keyword evidence="2" id="KW-0677">Repeat</keyword>
<dbReference type="FunFam" id="1.25.40.10:FF:000690">
    <property type="entry name" value="Pentatricopeptide repeat-containing protein"/>
    <property type="match status" value="1"/>
</dbReference>
<gene>
    <name evidence="4" type="ORF">SLEP1_g12466</name>
</gene>
<dbReference type="Gene3D" id="1.25.40.10">
    <property type="entry name" value="Tetratricopeptide repeat domain"/>
    <property type="match status" value="4"/>
</dbReference>
<evidence type="ECO:0000256" key="3">
    <source>
        <dbReference type="PROSITE-ProRule" id="PRU00708"/>
    </source>
</evidence>
<dbReference type="NCBIfam" id="TIGR00756">
    <property type="entry name" value="PPR"/>
    <property type="match status" value="4"/>
</dbReference>
<comment type="caution">
    <text evidence="4">The sequence shown here is derived from an EMBL/GenBank/DDBJ whole genome shotgun (WGS) entry which is preliminary data.</text>
</comment>
<dbReference type="Pfam" id="PF01535">
    <property type="entry name" value="PPR"/>
    <property type="match status" value="3"/>
</dbReference>
<dbReference type="InterPro" id="IPR002885">
    <property type="entry name" value="PPR_rpt"/>
</dbReference>
<dbReference type="Pfam" id="PF20431">
    <property type="entry name" value="E_motif"/>
    <property type="match status" value="1"/>
</dbReference>
<name>A0AAV5IIG0_9ROSI</name>
<evidence type="ECO:0000313" key="4">
    <source>
        <dbReference type="EMBL" id="GKU99653.1"/>
    </source>
</evidence>
<evidence type="ECO:0000256" key="1">
    <source>
        <dbReference type="ARBA" id="ARBA00006643"/>
    </source>
</evidence>
<dbReference type="PANTHER" id="PTHR47926">
    <property type="entry name" value="PENTATRICOPEPTIDE REPEAT-CONTAINING PROTEIN"/>
    <property type="match status" value="1"/>
</dbReference>
<feature type="repeat" description="PPR" evidence="3">
    <location>
        <begin position="302"/>
        <end position="336"/>
    </location>
</feature>
<dbReference type="GO" id="GO:0009451">
    <property type="term" value="P:RNA modification"/>
    <property type="evidence" value="ECO:0007669"/>
    <property type="project" value="InterPro"/>
</dbReference>
<reference evidence="4 5" key="1">
    <citation type="journal article" date="2021" name="Commun. Biol.">
        <title>The genome of Shorea leprosula (Dipterocarpaceae) highlights the ecological relevance of drought in aseasonal tropical rainforests.</title>
        <authorList>
            <person name="Ng K.K.S."/>
            <person name="Kobayashi M.J."/>
            <person name="Fawcett J.A."/>
            <person name="Hatakeyama M."/>
            <person name="Paape T."/>
            <person name="Ng C.H."/>
            <person name="Ang C.C."/>
            <person name="Tnah L.H."/>
            <person name="Lee C.T."/>
            <person name="Nishiyama T."/>
            <person name="Sese J."/>
            <person name="O'Brien M.J."/>
            <person name="Copetti D."/>
            <person name="Mohd Noor M.I."/>
            <person name="Ong R.C."/>
            <person name="Putra M."/>
            <person name="Sireger I.Z."/>
            <person name="Indrioko S."/>
            <person name="Kosugi Y."/>
            <person name="Izuno A."/>
            <person name="Isagi Y."/>
            <person name="Lee S.L."/>
            <person name="Shimizu K.K."/>
        </authorList>
    </citation>
    <scope>NUCLEOTIDE SEQUENCE [LARGE SCALE GENOMIC DNA]</scope>
    <source>
        <strain evidence="4">214</strain>
    </source>
</reference>
<accession>A0AAV5IIG0</accession>
<dbReference type="InterPro" id="IPR046960">
    <property type="entry name" value="PPR_At4g14850-like_plant"/>
</dbReference>
<dbReference type="FunFam" id="1.25.40.10:FF:000348">
    <property type="entry name" value="Pentatricopeptide repeat-containing protein chloroplastic"/>
    <property type="match status" value="1"/>
</dbReference>
<dbReference type="Pfam" id="PF13041">
    <property type="entry name" value="PPR_2"/>
    <property type="match status" value="1"/>
</dbReference>
<sequence length="518" mass="57686">MSCNSTRCLQLLEKCKNLKQLKQAHAQAIICGLGGNNFALSRLLAFCSDPNHGSLSYAWNLFRHIQRPTLCILNTMMKAFLLNGDLANTINAYSLMLFNGMYPDNYTLPYVLKACAKLQSSLLGELVHGHCLKLCFLSDTFVGNSLIYMYCAFDNVRAARYIFNEITDPNVMSWTLMISGYAKVSDVDAARSLFDEASVKDRGIWGAMISGYTKNSCFKEALYMFRLMQLTDVEPDEAVFASILCACAHLGALDTGIWIHRYLDKQKLPLSLRLGTGLIDMYAKCGNLNMAKKVFDEMPERDVICWNAMISGMAVQGDGERALELFREMEKAGVRPDDITFIVIFTACCYSGVVFEGIKMLDKMCNVYNIEPKSEHYGCMVDLLSRGGHLEEAVQVIQMMPNSSNPSDEAIAWRALLSACCSHGHTKLAESAAKKLAQLEHHSGAYVLLANLYAAAGKHDDAKRMRKMMKSRGVYKVPGCSSVKINGVVHEFIAGEKSHPQIAEIHLLLEKLDKQLEC</sequence>
<dbReference type="GO" id="GO:0003729">
    <property type="term" value="F:mRNA binding"/>
    <property type="evidence" value="ECO:0007669"/>
    <property type="project" value="UniProtKB-ARBA"/>
</dbReference>
<keyword evidence="5" id="KW-1185">Reference proteome</keyword>
<evidence type="ECO:0000256" key="2">
    <source>
        <dbReference type="ARBA" id="ARBA00022737"/>
    </source>
</evidence>
<dbReference type="EMBL" id="BPVZ01000014">
    <property type="protein sequence ID" value="GKU99653.1"/>
    <property type="molecule type" value="Genomic_DNA"/>
</dbReference>
<dbReference type="InterPro" id="IPR046848">
    <property type="entry name" value="E_motif"/>
</dbReference>
<organism evidence="4 5">
    <name type="scientific">Rubroshorea leprosula</name>
    <dbReference type="NCBI Taxonomy" id="152421"/>
    <lineage>
        <taxon>Eukaryota</taxon>
        <taxon>Viridiplantae</taxon>
        <taxon>Streptophyta</taxon>
        <taxon>Embryophyta</taxon>
        <taxon>Tracheophyta</taxon>
        <taxon>Spermatophyta</taxon>
        <taxon>Magnoliopsida</taxon>
        <taxon>eudicotyledons</taxon>
        <taxon>Gunneridae</taxon>
        <taxon>Pentapetalae</taxon>
        <taxon>rosids</taxon>
        <taxon>malvids</taxon>
        <taxon>Malvales</taxon>
        <taxon>Dipterocarpaceae</taxon>
        <taxon>Rubroshorea</taxon>
    </lineage>
</organism>
<proteinExistence type="inferred from homology"/>
<dbReference type="Proteomes" id="UP001054252">
    <property type="component" value="Unassembled WGS sequence"/>
</dbReference>
<dbReference type="AlphaFoldDB" id="A0AAV5IIG0"/>
<protein>
    <recommendedName>
        <fullName evidence="6">Pentatricopeptide repeat-containing protein</fullName>
    </recommendedName>
</protein>
<evidence type="ECO:0008006" key="6">
    <source>
        <dbReference type="Google" id="ProtNLM"/>
    </source>
</evidence>
<feature type="repeat" description="PPR" evidence="3">
    <location>
        <begin position="201"/>
        <end position="235"/>
    </location>
</feature>
<comment type="similarity">
    <text evidence="1">Belongs to the PPR family. PCMP-H subfamily.</text>
</comment>
<dbReference type="PANTHER" id="PTHR47926:SF352">
    <property type="entry name" value="REPEAT-CONTAINING PROTEIN, PUTATIVE-RELATED"/>
    <property type="match status" value="1"/>
</dbReference>
<dbReference type="InterPro" id="IPR011990">
    <property type="entry name" value="TPR-like_helical_dom_sf"/>
</dbReference>
<dbReference type="Pfam" id="PF20430">
    <property type="entry name" value="Eplus_motif"/>
    <property type="match status" value="1"/>
</dbReference>
<evidence type="ECO:0000313" key="5">
    <source>
        <dbReference type="Proteomes" id="UP001054252"/>
    </source>
</evidence>